<evidence type="ECO:0000313" key="4">
    <source>
        <dbReference type="EMBL" id="OFA12698.1"/>
    </source>
</evidence>
<feature type="domain" description="Insertion element IS150 protein InsJ-like helix-turn-helix" evidence="3">
    <location>
        <begin position="130"/>
        <end position="181"/>
    </location>
</feature>
<organism evidence="4 5">
    <name type="scientific">Lentilactobacillus sunkii</name>
    <dbReference type="NCBI Taxonomy" id="481719"/>
    <lineage>
        <taxon>Bacteria</taxon>
        <taxon>Bacillati</taxon>
        <taxon>Bacillota</taxon>
        <taxon>Bacilli</taxon>
        <taxon>Lactobacillales</taxon>
        <taxon>Lactobacillaceae</taxon>
        <taxon>Lentilactobacillus</taxon>
    </lineage>
</organism>
<feature type="domain" description="Insertion element IS150 protein InsJ-like helix-turn-helix" evidence="3">
    <location>
        <begin position="68"/>
        <end position="118"/>
    </location>
</feature>
<keyword evidence="2" id="KW-0175">Coiled coil</keyword>
<dbReference type="RefSeq" id="WP_062913504.1">
    <property type="nucleotide sequence ID" value="NZ_MIQE01000005.1"/>
</dbReference>
<dbReference type="Gene3D" id="1.10.10.10">
    <property type="entry name" value="Winged helix-like DNA-binding domain superfamily/Winged helix DNA-binding domain"/>
    <property type="match status" value="2"/>
</dbReference>
<feature type="domain" description="Insertion element IS150 protein InsJ-like helix-turn-helix" evidence="3">
    <location>
        <begin position="11"/>
        <end position="54"/>
    </location>
</feature>
<dbReference type="STRING" id="481719.LASUN_04150"/>
<dbReference type="GeneID" id="57277442"/>
<proteinExistence type="inferred from homology"/>
<dbReference type="AlphaFoldDB" id="A0A1E7XI28"/>
<accession>A0A1E7XI28</accession>
<evidence type="ECO:0000313" key="5">
    <source>
        <dbReference type="Proteomes" id="UP000177010"/>
    </source>
</evidence>
<dbReference type="InterPro" id="IPR055247">
    <property type="entry name" value="InsJ-like_HTH"/>
</dbReference>
<dbReference type="InterPro" id="IPR052057">
    <property type="entry name" value="IS150/IS1296_orfA-like"/>
</dbReference>
<name>A0A1E7XI28_9LACO</name>
<evidence type="ECO:0000256" key="1">
    <source>
        <dbReference type="ARBA" id="ARBA00038232"/>
    </source>
</evidence>
<dbReference type="SUPFAM" id="SSF48295">
    <property type="entry name" value="TrpR-like"/>
    <property type="match status" value="3"/>
</dbReference>
<dbReference type="Pfam" id="PF13518">
    <property type="entry name" value="HTH_28"/>
    <property type="match status" value="3"/>
</dbReference>
<dbReference type="GO" id="GO:0043565">
    <property type="term" value="F:sequence-specific DNA binding"/>
    <property type="evidence" value="ECO:0007669"/>
    <property type="project" value="InterPro"/>
</dbReference>
<evidence type="ECO:0000256" key="2">
    <source>
        <dbReference type="SAM" id="Coils"/>
    </source>
</evidence>
<dbReference type="InterPro" id="IPR010921">
    <property type="entry name" value="Trp_repressor/repl_initiator"/>
</dbReference>
<comment type="caution">
    <text evidence="4">The sequence shown here is derived from an EMBL/GenBank/DDBJ whole genome shotgun (WGS) entry which is preliminary data.</text>
</comment>
<dbReference type="EMBL" id="MIQE01000005">
    <property type="protein sequence ID" value="OFA12698.1"/>
    <property type="molecule type" value="Genomic_DNA"/>
</dbReference>
<sequence>MPRARHTLQEKLALLAEFKQSGLSIGTFTRQHGIHRETLMRWQSRLERDGLAGLTEAHTNNHYSNELKLKAVQAFLAGEGSLLYLATKFGLRSSTQLDNWVSRYNRDKTLTARPSRKRVPTMSRQTTFEERIKIVEYVTKAKHSYTEAADHFQVSYQQVRTWVIKTKSGGYEALVDNRGHRKANHELTELDKANLQIRELKAQLADKELYEAFIKKFQELQRRG</sequence>
<dbReference type="PANTHER" id="PTHR33795">
    <property type="entry name" value="INSERTION ELEMENT IS150 PROTEIN INSJ"/>
    <property type="match status" value="1"/>
</dbReference>
<reference evidence="4 5" key="1">
    <citation type="submission" date="2016-09" db="EMBL/GenBank/DDBJ databases">
        <title>Genome Sequence of Lactobacillus sunkii Strain CG01.</title>
        <authorList>
            <person name="Poehlein A."/>
            <person name="Gabris C."/>
            <person name="Bengelsdorf F.R."/>
            <person name="Duerre P."/>
            <person name="Daniel R."/>
        </authorList>
    </citation>
    <scope>NUCLEOTIDE SEQUENCE [LARGE SCALE GENOMIC DNA]</scope>
    <source>
        <strain evidence="4 5">CG_D</strain>
    </source>
</reference>
<evidence type="ECO:0000259" key="3">
    <source>
        <dbReference type="Pfam" id="PF13518"/>
    </source>
</evidence>
<comment type="similarity">
    <text evidence="1">Belongs to the IS150/IS1296 orfA family.</text>
</comment>
<dbReference type="PANTHER" id="PTHR33795:SF1">
    <property type="entry name" value="INSERTION ELEMENT IS150 PROTEIN INSJ"/>
    <property type="match status" value="1"/>
</dbReference>
<protein>
    <submittedName>
        <fullName evidence="4">IS2 repressor TnpA</fullName>
    </submittedName>
</protein>
<feature type="coiled-coil region" evidence="2">
    <location>
        <begin position="183"/>
        <end position="210"/>
    </location>
</feature>
<dbReference type="InterPro" id="IPR036388">
    <property type="entry name" value="WH-like_DNA-bd_sf"/>
</dbReference>
<gene>
    <name evidence="4" type="ORF">LASUN_04150</name>
</gene>
<dbReference type="Proteomes" id="UP000177010">
    <property type="component" value="Unassembled WGS sequence"/>
</dbReference>